<organism evidence="3 4">
    <name type="scientific">Nakamurella multipartita (strain ATCC 700099 / DSM 44233 / CIP 104796 / JCM 9543 / NBRC 105858 / Y-104)</name>
    <name type="common">Microsphaera multipartita</name>
    <dbReference type="NCBI Taxonomy" id="479431"/>
    <lineage>
        <taxon>Bacteria</taxon>
        <taxon>Bacillati</taxon>
        <taxon>Actinomycetota</taxon>
        <taxon>Actinomycetes</taxon>
        <taxon>Nakamurellales</taxon>
        <taxon>Nakamurellaceae</taxon>
        <taxon>Nakamurella</taxon>
    </lineage>
</organism>
<dbReference type="CDD" id="cd00093">
    <property type="entry name" value="HTH_XRE"/>
    <property type="match status" value="1"/>
</dbReference>
<evidence type="ECO:0000313" key="3">
    <source>
        <dbReference type="EMBL" id="ACV77849.1"/>
    </source>
</evidence>
<dbReference type="PROSITE" id="PS50943">
    <property type="entry name" value="HTH_CROC1"/>
    <property type="match status" value="1"/>
</dbReference>
<dbReference type="Proteomes" id="UP000002218">
    <property type="component" value="Chromosome"/>
</dbReference>
<dbReference type="GO" id="GO:0005829">
    <property type="term" value="C:cytosol"/>
    <property type="evidence" value="ECO:0007669"/>
    <property type="project" value="TreeGrafter"/>
</dbReference>
<feature type="domain" description="HTH cro/C1-type" evidence="2">
    <location>
        <begin position="15"/>
        <end position="69"/>
    </location>
</feature>
<evidence type="ECO:0000259" key="2">
    <source>
        <dbReference type="PROSITE" id="PS50943"/>
    </source>
</evidence>
<dbReference type="SMART" id="SM00530">
    <property type="entry name" value="HTH_XRE"/>
    <property type="match status" value="1"/>
</dbReference>
<dbReference type="InterPro" id="IPR010982">
    <property type="entry name" value="Lambda_DNA-bd_dom_sf"/>
</dbReference>
<dbReference type="HOGENOM" id="CLU_074072_3_1_11"/>
<dbReference type="PANTHER" id="PTHR46797:SF1">
    <property type="entry name" value="METHYLPHOSPHONATE SYNTHASE"/>
    <property type="match status" value="1"/>
</dbReference>
<dbReference type="GO" id="GO:0003700">
    <property type="term" value="F:DNA-binding transcription factor activity"/>
    <property type="evidence" value="ECO:0007669"/>
    <property type="project" value="TreeGrafter"/>
</dbReference>
<dbReference type="GO" id="GO:0003677">
    <property type="term" value="F:DNA binding"/>
    <property type="evidence" value="ECO:0007669"/>
    <property type="project" value="UniProtKB-KW"/>
</dbReference>
<dbReference type="Pfam" id="PF01381">
    <property type="entry name" value="HTH_3"/>
    <property type="match status" value="1"/>
</dbReference>
<dbReference type="eggNOG" id="COG1396">
    <property type="taxonomic scope" value="Bacteria"/>
</dbReference>
<protein>
    <submittedName>
        <fullName evidence="3">Transcriptional regulator, XRE family</fullName>
    </submittedName>
</protein>
<dbReference type="InParanoid" id="C8XEJ1"/>
<keyword evidence="4" id="KW-1185">Reference proteome</keyword>
<dbReference type="Gene3D" id="1.10.260.40">
    <property type="entry name" value="lambda repressor-like DNA-binding domains"/>
    <property type="match status" value="1"/>
</dbReference>
<dbReference type="RefSeq" id="WP_015746756.1">
    <property type="nucleotide sequence ID" value="NC_013235.1"/>
</dbReference>
<dbReference type="EMBL" id="CP001737">
    <property type="protein sequence ID" value="ACV77849.1"/>
    <property type="molecule type" value="Genomic_DNA"/>
</dbReference>
<dbReference type="SUPFAM" id="SSF47413">
    <property type="entry name" value="lambda repressor-like DNA-binding domains"/>
    <property type="match status" value="1"/>
</dbReference>
<dbReference type="PANTHER" id="PTHR46797">
    <property type="entry name" value="HTH-TYPE TRANSCRIPTIONAL REGULATOR"/>
    <property type="match status" value="1"/>
</dbReference>
<proteinExistence type="predicted"/>
<sequence>MDKPIDMAEAFGAFVKAQRQLANISQRQLAKASGMSDSYLSQIERGQYKPSAEVLRGIAGALHIPPAVLFAQFGLLDTNDEQAPRVSVEEAIRLDDTLTQDKKDALLHMYRTLRDSA</sequence>
<accession>C8XEJ1</accession>
<dbReference type="STRING" id="479431.Namu_1448"/>
<dbReference type="KEGG" id="nml:Namu_1448"/>
<evidence type="ECO:0000256" key="1">
    <source>
        <dbReference type="ARBA" id="ARBA00023125"/>
    </source>
</evidence>
<reference evidence="4" key="1">
    <citation type="submission" date="2009-09" db="EMBL/GenBank/DDBJ databases">
        <title>The complete genome of Nakamurella multipartita DSM 44233.</title>
        <authorList>
            <consortium name="US DOE Joint Genome Institute (JGI-PGF)"/>
            <person name="Lucas S."/>
            <person name="Copeland A."/>
            <person name="Lapidus A."/>
            <person name="Glavina del Rio T."/>
            <person name="Dalin E."/>
            <person name="Tice H."/>
            <person name="Bruce D."/>
            <person name="Goodwin L."/>
            <person name="Pitluck S."/>
            <person name="Kyrpides N."/>
            <person name="Mavromatis K."/>
            <person name="Ivanova N."/>
            <person name="Ovchinnikova G."/>
            <person name="Sims D."/>
            <person name="Meincke L."/>
            <person name="Brettin T."/>
            <person name="Detter J.C."/>
            <person name="Han C."/>
            <person name="Larimer F."/>
            <person name="Land M."/>
            <person name="Hauser L."/>
            <person name="Markowitz V."/>
            <person name="Cheng J.-F."/>
            <person name="Hugenholtz P."/>
            <person name="Woyke T."/>
            <person name="Wu D."/>
            <person name="Klenk H.-P."/>
            <person name="Eisen J.A."/>
        </authorList>
    </citation>
    <scope>NUCLEOTIDE SEQUENCE [LARGE SCALE GENOMIC DNA]</scope>
    <source>
        <strain evidence="4">ATCC 700099 / DSM 44233 / CIP 104796 / JCM 9543 / NBRC 105858 / Y-104</strain>
    </source>
</reference>
<evidence type="ECO:0000313" key="4">
    <source>
        <dbReference type="Proteomes" id="UP000002218"/>
    </source>
</evidence>
<reference evidence="3 4" key="2">
    <citation type="journal article" date="2010" name="Stand. Genomic Sci.">
        <title>Complete genome sequence of Nakamurella multipartita type strain (Y-104).</title>
        <authorList>
            <person name="Tice H."/>
            <person name="Mayilraj S."/>
            <person name="Sims D."/>
            <person name="Lapidus A."/>
            <person name="Nolan M."/>
            <person name="Lucas S."/>
            <person name="Glavina Del Rio T."/>
            <person name="Copeland A."/>
            <person name="Cheng J.F."/>
            <person name="Meincke L."/>
            <person name="Bruce D."/>
            <person name="Goodwin L."/>
            <person name="Pitluck S."/>
            <person name="Ivanova N."/>
            <person name="Mavromatis K."/>
            <person name="Ovchinnikova G."/>
            <person name="Pati A."/>
            <person name="Chen A."/>
            <person name="Palaniappan K."/>
            <person name="Land M."/>
            <person name="Hauser L."/>
            <person name="Chang Y.J."/>
            <person name="Jeffries C.D."/>
            <person name="Detter J.C."/>
            <person name="Brettin T."/>
            <person name="Rohde M."/>
            <person name="Goker M."/>
            <person name="Bristow J."/>
            <person name="Eisen J.A."/>
            <person name="Markowitz V."/>
            <person name="Hugenholtz P."/>
            <person name="Kyrpides N.C."/>
            <person name="Klenk H.P."/>
            <person name="Chen F."/>
        </authorList>
    </citation>
    <scope>NUCLEOTIDE SEQUENCE [LARGE SCALE GENOMIC DNA]</scope>
    <source>
        <strain evidence="4">ATCC 700099 / DSM 44233 / CIP 104796 / JCM 9543 / NBRC 105858 / Y-104</strain>
    </source>
</reference>
<name>C8XEJ1_NAKMY</name>
<gene>
    <name evidence="3" type="ordered locus">Namu_1448</name>
</gene>
<dbReference type="InterPro" id="IPR001387">
    <property type="entry name" value="Cro/C1-type_HTH"/>
</dbReference>
<keyword evidence="1" id="KW-0238">DNA-binding</keyword>
<dbReference type="InterPro" id="IPR050807">
    <property type="entry name" value="TransReg_Diox_bact_type"/>
</dbReference>
<dbReference type="AlphaFoldDB" id="C8XEJ1"/>